<accession>A0A2G5V6X9</accession>
<sequence length="128" mass="13949">MCSLPSSKNGDSMPGILAVMWTVALRNVTDQFNIASTGKFPKMEKPATQQAMEAKKLGPKVQEDLMEEQMVFANGGGSSQNTEKSFVLLVTNGNALCREYDKYGRGPVNLSFSLLEIAIPVSEKDTGW</sequence>
<evidence type="ECO:0000313" key="1">
    <source>
        <dbReference type="EMBL" id="PIC47533.1"/>
    </source>
</evidence>
<protein>
    <submittedName>
        <fullName evidence="1">Uncharacterized protein</fullName>
    </submittedName>
</protein>
<dbReference type="Proteomes" id="UP000230233">
    <property type="component" value="Chromosome II"/>
</dbReference>
<organism evidence="1 2">
    <name type="scientific">Caenorhabditis nigoni</name>
    <dbReference type="NCBI Taxonomy" id="1611254"/>
    <lineage>
        <taxon>Eukaryota</taxon>
        <taxon>Metazoa</taxon>
        <taxon>Ecdysozoa</taxon>
        <taxon>Nematoda</taxon>
        <taxon>Chromadorea</taxon>
        <taxon>Rhabditida</taxon>
        <taxon>Rhabditina</taxon>
        <taxon>Rhabditomorpha</taxon>
        <taxon>Rhabditoidea</taxon>
        <taxon>Rhabditidae</taxon>
        <taxon>Peloderinae</taxon>
        <taxon>Caenorhabditis</taxon>
    </lineage>
</organism>
<dbReference type="EMBL" id="PDUG01000002">
    <property type="protein sequence ID" value="PIC47533.1"/>
    <property type="molecule type" value="Genomic_DNA"/>
</dbReference>
<dbReference type="AlphaFoldDB" id="A0A2G5V6X9"/>
<reference evidence="2" key="1">
    <citation type="submission" date="2017-10" db="EMBL/GenBank/DDBJ databases">
        <title>Rapid genome shrinkage in a self-fertile nematode reveals novel sperm competition proteins.</title>
        <authorList>
            <person name="Yin D."/>
            <person name="Schwarz E.M."/>
            <person name="Thomas C.G."/>
            <person name="Felde R.L."/>
            <person name="Korf I.F."/>
            <person name="Cutter A.D."/>
            <person name="Schartner C.M."/>
            <person name="Ralston E.J."/>
            <person name="Meyer B.J."/>
            <person name="Haag E.S."/>
        </authorList>
    </citation>
    <scope>NUCLEOTIDE SEQUENCE [LARGE SCALE GENOMIC DNA]</scope>
    <source>
        <strain evidence="2">JU1422</strain>
    </source>
</reference>
<evidence type="ECO:0000313" key="2">
    <source>
        <dbReference type="Proteomes" id="UP000230233"/>
    </source>
</evidence>
<comment type="caution">
    <text evidence="1">The sequence shown here is derived from an EMBL/GenBank/DDBJ whole genome shotgun (WGS) entry which is preliminary data.</text>
</comment>
<proteinExistence type="predicted"/>
<gene>
    <name evidence="1" type="primary">Cnig_chr_II.g6859</name>
    <name evidence="1" type="ORF">B9Z55_006859</name>
</gene>
<keyword evidence="2" id="KW-1185">Reference proteome</keyword>
<name>A0A2G5V6X9_9PELO</name>